<dbReference type="PROSITE" id="PS00624">
    <property type="entry name" value="GMC_OXRED_2"/>
    <property type="match status" value="1"/>
</dbReference>
<feature type="domain" description="Glucose-methanol-choline oxidoreductase N-terminal" evidence="7">
    <location>
        <begin position="285"/>
        <end position="299"/>
    </location>
</feature>
<gene>
    <name evidence="9" type="primary">LOC111104877</name>
</gene>
<feature type="chain" id="PRO_5034885144" evidence="6">
    <location>
        <begin position="24"/>
        <end position="603"/>
    </location>
</feature>
<dbReference type="Gene3D" id="3.50.50.60">
    <property type="entry name" value="FAD/NAD(P)-binding domain"/>
    <property type="match status" value="1"/>
</dbReference>
<dbReference type="Pfam" id="PF00732">
    <property type="entry name" value="GMC_oxred_N"/>
    <property type="match status" value="1"/>
</dbReference>
<comment type="cofactor">
    <cofactor evidence="1 5">
        <name>FAD</name>
        <dbReference type="ChEBI" id="CHEBI:57692"/>
    </cofactor>
</comment>
<dbReference type="Gene3D" id="3.30.560.10">
    <property type="entry name" value="Glucose Oxidase, domain 3"/>
    <property type="match status" value="1"/>
</dbReference>
<dbReference type="PANTHER" id="PTHR11552:SF147">
    <property type="entry name" value="CHOLINE DEHYDROGENASE, MITOCHONDRIAL"/>
    <property type="match status" value="1"/>
</dbReference>
<dbReference type="OrthoDB" id="269227at2759"/>
<evidence type="ECO:0000256" key="5">
    <source>
        <dbReference type="PIRSR" id="PIRSR000137-2"/>
    </source>
</evidence>
<dbReference type="Pfam" id="PF05199">
    <property type="entry name" value="GMC_oxred_C"/>
    <property type="match status" value="1"/>
</dbReference>
<dbReference type="SUPFAM" id="SSF54373">
    <property type="entry name" value="FAD-linked reductases, C-terminal domain"/>
    <property type="match status" value="1"/>
</dbReference>
<dbReference type="AlphaFoldDB" id="A0A8B8ATS9"/>
<evidence type="ECO:0000256" key="6">
    <source>
        <dbReference type="SAM" id="SignalP"/>
    </source>
</evidence>
<accession>A0A8B8ATS9</accession>
<keyword evidence="8" id="KW-1185">Reference proteome</keyword>
<dbReference type="InterPro" id="IPR000172">
    <property type="entry name" value="GMC_OxRdtase_N"/>
</dbReference>
<evidence type="ECO:0000259" key="7">
    <source>
        <dbReference type="PROSITE" id="PS00624"/>
    </source>
</evidence>
<sequence length="603" mass="67165">MSDECWGCCFWLALAMWISYMFNEHFKPNQIPSYDCIIVGGGTAGCVLANRLSQDPKTTVLLIEAGESKAIAGTEAVPAASVLLQGTSEDWNYLTVPQKHSCLELKKNQMVWSSGKVLGVSGFIGYLHHVRGSRYDFDQWAEEGAEGWSYKDVLPYFIKSERIEIPELTYRGRSGLLNVNSGVATSLDDVFRRGFQELGYPVIDCNGRTQIGYCPGQETTKDGIRWNTCHALFSSRQKRPNLGLFLAAQTTKILMLGKTAVGVEFVQQNTNYQVRARKEVILSAGSIKSPQLLMLSGIGPSAHLKSMGIPVVVDLPVGENLENHVMTTMLFRDKTKSAFNFSNKYYEFNARFEGKGLLQKTLLEGSAFIAEDSSKDGPPFAQITFCSVMMLPSIAEYFIKMFNWNPKIEKGMKRVFQDIVNANEGSFLASVALLHPKSRGTIRLKSSNPFDPPLIDPNYLDNPDDLKTLLKGVHKMYRLAQTKAFRSIGASPSDLFAEYYPPCTIQSNSINAYWTCRIKHYTQTMHHPTSTCRMGAPDDPTAVVDPQLRVRGVENLRVVDASVMRHITSGNTQAPTIMIAEKAADMILGIDSVKTRREITDHL</sequence>
<dbReference type="PANTHER" id="PTHR11552">
    <property type="entry name" value="GLUCOSE-METHANOL-CHOLINE GMC OXIDOREDUCTASE"/>
    <property type="match status" value="1"/>
</dbReference>
<dbReference type="Proteomes" id="UP000694844">
    <property type="component" value="Chromosome 7"/>
</dbReference>
<organism evidence="8 9">
    <name type="scientific">Crassostrea virginica</name>
    <name type="common">Eastern oyster</name>
    <dbReference type="NCBI Taxonomy" id="6565"/>
    <lineage>
        <taxon>Eukaryota</taxon>
        <taxon>Metazoa</taxon>
        <taxon>Spiralia</taxon>
        <taxon>Lophotrochozoa</taxon>
        <taxon>Mollusca</taxon>
        <taxon>Bivalvia</taxon>
        <taxon>Autobranchia</taxon>
        <taxon>Pteriomorphia</taxon>
        <taxon>Ostreida</taxon>
        <taxon>Ostreoidea</taxon>
        <taxon>Ostreidae</taxon>
        <taxon>Crassostrea</taxon>
    </lineage>
</organism>
<comment type="similarity">
    <text evidence="2">Belongs to the GMC oxidoreductase family.</text>
</comment>
<keyword evidence="4 5" id="KW-0274">FAD</keyword>
<dbReference type="PIRSF" id="PIRSF000137">
    <property type="entry name" value="Alcohol_oxidase"/>
    <property type="match status" value="1"/>
</dbReference>
<evidence type="ECO:0000256" key="4">
    <source>
        <dbReference type="ARBA" id="ARBA00022827"/>
    </source>
</evidence>
<feature type="binding site" evidence="5">
    <location>
        <position position="117"/>
    </location>
    <ligand>
        <name>FAD</name>
        <dbReference type="ChEBI" id="CHEBI:57692"/>
    </ligand>
</feature>
<evidence type="ECO:0000256" key="3">
    <source>
        <dbReference type="ARBA" id="ARBA00022630"/>
    </source>
</evidence>
<protein>
    <submittedName>
        <fullName evidence="9">Uncharacterized protein LOC111104877</fullName>
    </submittedName>
</protein>
<evidence type="ECO:0000313" key="9">
    <source>
        <dbReference type="RefSeq" id="XP_022294752.1"/>
    </source>
</evidence>
<feature type="signal peptide" evidence="6">
    <location>
        <begin position="1"/>
        <end position="23"/>
    </location>
</feature>
<dbReference type="SUPFAM" id="SSF51905">
    <property type="entry name" value="FAD/NAD(P)-binding domain"/>
    <property type="match status" value="1"/>
</dbReference>
<keyword evidence="3" id="KW-0285">Flavoprotein</keyword>
<dbReference type="InterPro" id="IPR012132">
    <property type="entry name" value="GMC_OxRdtase"/>
</dbReference>
<evidence type="ECO:0000313" key="8">
    <source>
        <dbReference type="Proteomes" id="UP000694844"/>
    </source>
</evidence>
<evidence type="ECO:0000256" key="1">
    <source>
        <dbReference type="ARBA" id="ARBA00001974"/>
    </source>
</evidence>
<reference evidence="9" key="1">
    <citation type="submission" date="2025-08" db="UniProtKB">
        <authorList>
            <consortium name="RefSeq"/>
        </authorList>
    </citation>
    <scope>IDENTIFICATION</scope>
    <source>
        <tissue evidence="9">Whole sample</tissue>
    </source>
</reference>
<dbReference type="InterPro" id="IPR036188">
    <property type="entry name" value="FAD/NAD-bd_sf"/>
</dbReference>
<proteinExistence type="inferred from homology"/>
<dbReference type="RefSeq" id="XP_022294752.1">
    <property type="nucleotide sequence ID" value="XM_022439044.1"/>
</dbReference>
<dbReference type="InterPro" id="IPR007867">
    <property type="entry name" value="GMC_OxRtase_C"/>
</dbReference>
<keyword evidence="6" id="KW-0732">Signal</keyword>
<dbReference type="GO" id="GO:0050660">
    <property type="term" value="F:flavin adenine dinucleotide binding"/>
    <property type="evidence" value="ECO:0007669"/>
    <property type="project" value="InterPro"/>
</dbReference>
<name>A0A8B8ATS9_CRAVI</name>
<dbReference type="GeneID" id="111104877"/>
<evidence type="ECO:0000256" key="2">
    <source>
        <dbReference type="ARBA" id="ARBA00010790"/>
    </source>
</evidence>
<dbReference type="GO" id="GO:0016614">
    <property type="term" value="F:oxidoreductase activity, acting on CH-OH group of donors"/>
    <property type="evidence" value="ECO:0007669"/>
    <property type="project" value="InterPro"/>
</dbReference>
<dbReference type="KEGG" id="cvn:111104877"/>